<dbReference type="NCBIfam" id="TIGR02595">
    <property type="entry name" value="PEP_CTERM"/>
    <property type="match status" value="1"/>
</dbReference>
<evidence type="ECO:0000259" key="2">
    <source>
        <dbReference type="Pfam" id="PF07589"/>
    </source>
</evidence>
<dbReference type="EMBL" id="JAFBIL020000005">
    <property type="protein sequence ID" value="MBZ2208496.1"/>
    <property type="molecule type" value="Genomic_DNA"/>
</dbReference>
<feature type="chain" id="PRO_5045600822" evidence="1">
    <location>
        <begin position="19"/>
        <end position="207"/>
    </location>
</feature>
<sequence>MKSLFALFIALFMSSANAGPTYVWEYSSGAPGALPRNLQLIITFADNWSGYYKSVACPVDVPGTIEDVCPPDPNSGIERIYASLNGVEWNTIEVFPQSKPYSAHVDIEMSLEFLSGGLLSGSIFIDDLHSTFILDSVGSLFTVRAVGHDFGSAAGGCAGLGAFECSGATGVMRLVDDPFNVPEPSSIALLGVALGGLMLGRRRSKRA</sequence>
<keyword evidence="1" id="KW-0732">Signal</keyword>
<dbReference type="InterPro" id="IPR013424">
    <property type="entry name" value="Ice-binding_C"/>
</dbReference>
<gene>
    <name evidence="3" type="ORF">I4X03_014620</name>
</gene>
<evidence type="ECO:0000256" key="1">
    <source>
        <dbReference type="SAM" id="SignalP"/>
    </source>
</evidence>
<protein>
    <submittedName>
        <fullName evidence="3">PEP-CTERM sorting domain-containing protein</fullName>
    </submittedName>
</protein>
<keyword evidence="4" id="KW-1185">Reference proteome</keyword>
<evidence type="ECO:0000313" key="4">
    <source>
        <dbReference type="Proteomes" id="UP000809349"/>
    </source>
</evidence>
<feature type="domain" description="Ice-binding protein C-terminal" evidence="2">
    <location>
        <begin position="181"/>
        <end position="203"/>
    </location>
</feature>
<dbReference type="Pfam" id="PF07589">
    <property type="entry name" value="PEP-CTERM"/>
    <property type="match status" value="1"/>
</dbReference>
<dbReference type="RefSeq" id="WP_223468976.1">
    <property type="nucleotide sequence ID" value="NZ_JAFBIL020000005.1"/>
</dbReference>
<reference evidence="3 4" key="1">
    <citation type="submission" date="2021-08" db="EMBL/GenBank/DDBJ databases">
        <title>Massilia sp. R798.</title>
        <authorList>
            <person name="Baek J.H."/>
            <person name="Jung H.S."/>
            <person name="Kim K.R."/>
            <person name="Jeon C.O."/>
        </authorList>
    </citation>
    <scope>NUCLEOTIDE SEQUENCE [LARGE SCALE GENOMIC DNA]</scope>
    <source>
        <strain evidence="3 4">R798</strain>
    </source>
</reference>
<name>A0ABS7SRD0_9BURK</name>
<proteinExistence type="predicted"/>
<comment type="caution">
    <text evidence="3">The sequence shown here is derived from an EMBL/GenBank/DDBJ whole genome shotgun (WGS) entry which is preliminary data.</text>
</comment>
<feature type="signal peptide" evidence="1">
    <location>
        <begin position="1"/>
        <end position="18"/>
    </location>
</feature>
<organism evidence="3 4">
    <name type="scientific">Massilia soli</name>
    <dbReference type="NCBI Taxonomy" id="2792854"/>
    <lineage>
        <taxon>Bacteria</taxon>
        <taxon>Pseudomonadati</taxon>
        <taxon>Pseudomonadota</taxon>
        <taxon>Betaproteobacteria</taxon>
        <taxon>Burkholderiales</taxon>
        <taxon>Oxalobacteraceae</taxon>
        <taxon>Telluria group</taxon>
        <taxon>Massilia</taxon>
    </lineage>
</organism>
<accession>A0ABS7SRD0</accession>
<evidence type="ECO:0000313" key="3">
    <source>
        <dbReference type="EMBL" id="MBZ2208496.1"/>
    </source>
</evidence>
<dbReference type="Proteomes" id="UP000809349">
    <property type="component" value="Unassembled WGS sequence"/>
</dbReference>